<keyword evidence="9" id="KW-0067">ATP-binding</keyword>
<dbReference type="OrthoDB" id="270728at2759"/>
<evidence type="ECO:0000256" key="3">
    <source>
        <dbReference type="ARBA" id="ARBA00022630"/>
    </source>
</evidence>
<keyword evidence="8" id="KW-0274">FAD</keyword>
<name>A0A9W8AQM6_9FUNG</name>
<evidence type="ECO:0000256" key="5">
    <source>
        <dbReference type="ARBA" id="ARBA00022679"/>
    </source>
</evidence>
<evidence type="ECO:0000313" key="15">
    <source>
        <dbReference type="Proteomes" id="UP001150925"/>
    </source>
</evidence>
<dbReference type="Gene3D" id="3.40.50.620">
    <property type="entry name" value="HUPs"/>
    <property type="match status" value="1"/>
</dbReference>
<gene>
    <name evidence="14" type="primary">FAD1</name>
    <name evidence="14" type="ORF">IWQ62_002766</name>
</gene>
<evidence type="ECO:0000256" key="8">
    <source>
        <dbReference type="ARBA" id="ARBA00022827"/>
    </source>
</evidence>
<keyword evidence="6 14" id="KW-0548">Nucleotidyltransferase</keyword>
<evidence type="ECO:0000256" key="12">
    <source>
        <dbReference type="ARBA" id="ARBA00049494"/>
    </source>
</evidence>
<comment type="pathway">
    <text evidence="1">Cofactor biosynthesis; FAD biosynthesis; FAD from FMN: step 1/1.</text>
</comment>
<dbReference type="InterPro" id="IPR002500">
    <property type="entry name" value="PAPS_reduct_dom"/>
</dbReference>
<keyword evidence="5 14" id="KW-0808">Transferase</keyword>
<keyword evidence="4" id="KW-0288">FMN</keyword>
<dbReference type="GO" id="GO:0005524">
    <property type="term" value="F:ATP binding"/>
    <property type="evidence" value="ECO:0007669"/>
    <property type="project" value="UniProtKB-KW"/>
</dbReference>
<protein>
    <recommendedName>
        <fullName evidence="2">FAD synthase</fullName>
        <ecNumber evidence="2">2.7.7.2</ecNumber>
    </recommendedName>
    <alternativeName>
        <fullName evidence="10">FAD pyrophosphorylase</fullName>
    </alternativeName>
    <alternativeName>
        <fullName evidence="11">FMN adenylyltransferase</fullName>
    </alternativeName>
</protein>
<dbReference type="EMBL" id="JANBPY010000638">
    <property type="protein sequence ID" value="KAJ1965012.1"/>
    <property type="molecule type" value="Genomic_DNA"/>
</dbReference>
<dbReference type="PANTHER" id="PTHR23293:SF9">
    <property type="entry name" value="FAD SYNTHASE"/>
    <property type="match status" value="1"/>
</dbReference>
<evidence type="ECO:0000256" key="6">
    <source>
        <dbReference type="ARBA" id="ARBA00022695"/>
    </source>
</evidence>
<evidence type="ECO:0000259" key="13">
    <source>
        <dbReference type="Pfam" id="PF01507"/>
    </source>
</evidence>
<dbReference type="GO" id="GO:0006747">
    <property type="term" value="P:FAD biosynthetic process"/>
    <property type="evidence" value="ECO:0007669"/>
    <property type="project" value="TreeGrafter"/>
</dbReference>
<organism evidence="14 15">
    <name type="scientific">Dispira parvispora</name>
    <dbReference type="NCBI Taxonomy" id="1520584"/>
    <lineage>
        <taxon>Eukaryota</taxon>
        <taxon>Fungi</taxon>
        <taxon>Fungi incertae sedis</taxon>
        <taxon>Zoopagomycota</taxon>
        <taxon>Kickxellomycotina</taxon>
        <taxon>Dimargaritomycetes</taxon>
        <taxon>Dimargaritales</taxon>
        <taxon>Dimargaritaceae</taxon>
        <taxon>Dispira</taxon>
    </lineage>
</organism>
<dbReference type="PANTHER" id="PTHR23293">
    <property type="entry name" value="FAD SYNTHETASE-RELATED FMN ADENYLYLTRANSFERASE"/>
    <property type="match status" value="1"/>
</dbReference>
<dbReference type="GO" id="GO:0003919">
    <property type="term" value="F:FMN adenylyltransferase activity"/>
    <property type="evidence" value="ECO:0007669"/>
    <property type="project" value="UniProtKB-EC"/>
</dbReference>
<evidence type="ECO:0000256" key="4">
    <source>
        <dbReference type="ARBA" id="ARBA00022643"/>
    </source>
</evidence>
<dbReference type="Proteomes" id="UP001150925">
    <property type="component" value="Unassembled WGS sequence"/>
</dbReference>
<keyword evidence="7" id="KW-0547">Nucleotide-binding</keyword>
<reference evidence="14" key="1">
    <citation type="submission" date="2022-07" db="EMBL/GenBank/DDBJ databases">
        <title>Phylogenomic reconstructions and comparative analyses of Kickxellomycotina fungi.</title>
        <authorList>
            <person name="Reynolds N.K."/>
            <person name="Stajich J.E."/>
            <person name="Barry K."/>
            <person name="Grigoriev I.V."/>
            <person name="Crous P."/>
            <person name="Smith M.E."/>
        </authorList>
    </citation>
    <scope>NUCLEOTIDE SEQUENCE</scope>
    <source>
        <strain evidence="14">RSA 1196</strain>
    </source>
</reference>
<evidence type="ECO:0000256" key="9">
    <source>
        <dbReference type="ARBA" id="ARBA00022840"/>
    </source>
</evidence>
<dbReference type="InterPro" id="IPR014729">
    <property type="entry name" value="Rossmann-like_a/b/a_fold"/>
</dbReference>
<dbReference type="Pfam" id="PF01507">
    <property type="entry name" value="PAPS_reduct"/>
    <property type="match status" value="1"/>
</dbReference>
<keyword evidence="15" id="KW-1185">Reference proteome</keyword>
<evidence type="ECO:0000256" key="2">
    <source>
        <dbReference type="ARBA" id="ARBA00012393"/>
    </source>
</evidence>
<sequence length="232" mass="26297">MTQHPDNLPPSHPVYALAQSSTKLALLVRNALAVVEEALQRYSPEQVAVSFNGGKDCTVLLELVHAVLRFRYHTALPILTMYVTSQNPFPEADAFVLASVQRYNLKLVRTQPPLKTGVAAFMTQHPQVEAVFIGTRRTDPHGIKLGTYAPTDRDWPRFMRINPIIDWTYDDVWCFLRQLKVPYCPLYDQGYTSLGDVTTTKPNPALHNPDQDCGYDPAWKLHDHASERRGRV</sequence>
<evidence type="ECO:0000256" key="11">
    <source>
        <dbReference type="ARBA" id="ARBA00031871"/>
    </source>
</evidence>
<comment type="catalytic activity">
    <reaction evidence="12">
        <text>FMN + ATP + H(+) = FAD + diphosphate</text>
        <dbReference type="Rhea" id="RHEA:17237"/>
        <dbReference type="ChEBI" id="CHEBI:15378"/>
        <dbReference type="ChEBI" id="CHEBI:30616"/>
        <dbReference type="ChEBI" id="CHEBI:33019"/>
        <dbReference type="ChEBI" id="CHEBI:57692"/>
        <dbReference type="ChEBI" id="CHEBI:58210"/>
        <dbReference type="EC" id="2.7.7.2"/>
    </reaction>
</comment>
<comment type="caution">
    <text evidence="14">The sequence shown here is derived from an EMBL/GenBank/DDBJ whole genome shotgun (WGS) entry which is preliminary data.</text>
</comment>
<evidence type="ECO:0000256" key="7">
    <source>
        <dbReference type="ARBA" id="ARBA00022741"/>
    </source>
</evidence>
<accession>A0A9W8AQM6</accession>
<evidence type="ECO:0000256" key="1">
    <source>
        <dbReference type="ARBA" id="ARBA00004726"/>
    </source>
</evidence>
<feature type="domain" description="Phosphoadenosine phosphosulphate reductase" evidence="13">
    <location>
        <begin position="46"/>
        <end position="202"/>
    </location>
</feature>
<dbReference type="EC" id="2.7.7.2" evidence="2"/>
<evidence type="ECO:0000256" key="10">
    <source>
        <dbReference type="ARBA" id="ARBA00031145"/>
    </source>
</evidence>
<keyword evidence="3" id="KW-0285">Flavoprotein</keyword>
<dbReference type="SUPFAM" id="SSF52402">
    <property type="entry name" value="Adenine nucleotide alpha hydrolases-like"/>
    <property type="match status" value="1"/>
</dbReference>
<proteinExistence type="predicted"/>
<evidence type="ECO:0000313" key="14">
    <source>
        <dbReference type="EMBL" id="KAJ1965012.1"/>
    </source>
</evidence>
<dbReference type="AlphaFoldDB" id="A0A9W8AQM6"/>
<dbReference type="CDD" id="cd23948">
    <property type="entry name" value="FAD_synthase"/>
    <property type="match status" value="1"/>
</dbReference>